<dbReference type="AlphaFoldDB" id="A0A1B9B9X6"/>
<organism evidence="2 3">
    <name type="scientific">Pseudobacillus wudalianchiensis</name>
    <dbReference type="NCBI Taxonomy" id="1743143"/>
    <lineage>
        <taxon>Bacteria</taxon>
        <taxon>Bacillati</taxon>
        <taxon>Bacillota</taxon>
        <taxon>Bacilli</taxon>
        <taxon>Bacillales</taxon>
        <taxon>Bacillaceae</taxon>
        <taxon>Pseudobacillus</taxon>
    </lineage>
</organism>
<feature type="signal peptide" evidence="1">
    <location>
        <begin position="1"/>
        <end position="21"/>
    </location>
</feature>
<feature type="chain" id="PRO_5008622553" description="DUF4871 domain-containing protein" evidence="1">
    <location>
        <begin position="22"/>
        <end position="160"/>
    </location>
</feature>
<keyword evidence="1" id="KW-0732">Signal</keyword>
<gene>
    <name evidence="2" type="ORF">A8F95_04230</name>
</gene>
<sequence length="160" mass="17782">MRKACNLFITVGLLLVGCSQAEQTVIGAEEWRESPTLVKEVVITDDGKTGDFVFRIGDNGKLGFGEYGPFIAGEPQKHMWHFWGEKEVLTKPFKVVGVSKETDEEVTVFEFPSNHVLAPNSGADHHIPSMMTLPSEGLWKLEAYFGEKLFGNVIVNVEKP</sequence>
<evidence type="ECO:0008006" key="4">
    <source>
        <dbReference type="Google" id="ProtNLM"/>
    </source>
</evidence>
<protein>
    <recommendedName>
        <fullName evidence="4">DUF4871 domain-containing protein</fullName>
    </recommendedName>
</protein>
<comment type="caution">
    <text evidence="2">The sequence shown here is derived from an EMBL/GenBank/DDBJ whole genome shotgun (WGS) entry which is preliminary data.</text>
</comment>
<name>A0A1B9B9X6_9BACI</name>
<dbReference type="EMBL" id="MAYT01000001">
    <property type="protein sequence ID" value="OCA92900.1"/>
    <property type="molecule type" value="Genomic_DNA"/>
</dbReference>
<dbReference type="Gene3D" id="2.60.40.3830">
    <property type="match status" value="1"/>
</dbReference>
<accession>A0A1B9B9X6</accession>
<dbReference type="Proteomes" id="UP000092578">
    <property type="component" value="Unassembled WGS sequence"/>
</dbReference>
<keyword evidence="3" id="KW-1185">Reference proteome</keyword>
<dbReference type="PROSITE" id="PS51257">
    <property type="entry name" value="PROKAR_LIPOPROTEIN"/>
    <property type="match status" value="1"/>
</dbReference>
<proteinExistence type="predicted"/>
<evidence type="ECO:0000313" key="3">
    <source>
        <dbReference type="Proteomes" id="UP000092578"/>
    </source>
</evidence>
<evidence type="ECO:0000313" key="2">
    <source>
        <dbReference type="EMBL" id="OCA92900.1"/>
    </source>
</evidence>
<evidence type="ECO:0000256" key="1">
    <source>
        <dbReference type="SAM" id="SignalP"/>
    </source>
</evidence>
<reference evidence="3" key="1">
    <citation type="submission" date="2016-05" db="EMBL/GenBank/DDBJ databases">
        <authorList>
            <person name="Liu B."/>
            <person name="Wang J."/>
            <person name="Zhu Y."/>
            <person name="Liu G."/>
            <person name="Chen Q."/>
            <person name="Chen Z."/>
            <person name="Lan J."/>
            <person name="Che J."/>
            <person name="Ge C."/>
            <person name="Shi H."/>
            <person name="Pan Z."/>
            <person name="Liu X."/>
        </authorList>
    </citation>
    <scope>NUCLEOTIDE SEQUENCE [LARGE SCALE GENOMIC DNA]</scope>
    <source>
        <strain evidence="3">FJAT-27215</strain>
    </source>
</reference>
<dbReference type="RefSeq" id="WP_065409355.1">
    <property type="nucleotide sequence ID" value="NZ_MAYT01000001.1"/>
</dbReference>